<dbReference type="PANTHER" id="PTHR11709">
    <property type="entry name" value="MULTI-COPPER OXIDASE"/>
    <property type="match status" value="1"/>
</dbReference>
<dbReference type="InterPro" id="IPR011706">
    <property type="entry name" value="Cu-oxidase_C"/>
</dbReference>
<dbReference type="EMBL" id="MU001642">
    <property type="protein sequence ID" value="KAF2479134.1"/>
    <property type="molecule type" value="Genomic_DNA"/>
</dbReference>
<dbReference type="AlphaFoldDB" id="A0A6A6PHD3"/>
<dbReference type="SUPFAM" id="SSF49503">
    <property type="entry name" value="Cupredoxins"/>
    <property type="match status" value="3"/>
</dbReference>
<dbReference type="Pfam" id="PF07731">
    <property type="entry name" value="Cu-oxidase_2"/>
    <property type="match status" value="1"/>
</dbReference>
<dbReference type="Gene3D" id="2.60.40.420">
    <property type="entry name" value="Cupredoxins - blue copper proteins"/>
    <property type="match status" value="3"/>
</dbReference>
<keyword evidence="7" id="KW-1185">Reference proteome</keyword>
<dbReference type="Proteomes" id="UP000799767">
    <property type="component" value="Unassembled WGS sequence"/>
</dbReference>
<dbReference type="CDD" id="cd13880">
    <property type="entry name" value="CuRO_2_MaLCC_like"/>
    <property type="match status" value="1"/>
</dbReference>
<keyword evidence="2" id="KW-0186">Copper</keyword>
<accession>A0A6A6PHD3</accession>
<reference evidence="6" key="1">
    <citation type="journal article" date="2020" name="Stud. Mycol.">
        <title>101 Dothideomycetes genomes: a test case for predicting lifestyles and emergence of pathogens.</title>
        <authorList>
            <person name="Haridas S."/>
            <person name="Albert R."/>
            <person name="Binder M."/>
            <person name="Bloem J."/>
            <person name="Labutti K."/>
            <person name="Salamov A."/>
            <person name="Andreopoulos B."/>
            <person name="Baker S."/>
            <person name="Barry K."/>
            <person name="Bills G."/>
            <person name="Bluhm B."/>
            <person name="Cannon C."/>
            <person name="Castanera R."/>
            <person name="Culley D."/>
            <person name="Daum C."/>
            <person name="Ezra D."/>
            <person name="Gonzalez J."/>
            <person name="Henrissat B."/>
            <person name="Kuo A."/>
            <person name="Liang C."/>
            <person name="Lipzen A."/>
            <person name="Lutzoni F."/>
            <person name="Magnuson J."/>
            <person name="Mondo S."/>
            <person name="Nolan M."/>
            <person name="Ohm R."/>
            <person name="Pangilinan J."/>
            <person name="Park H.-J."/>
            <person name="Ramirez L."/>
            <person name="Alfaro M."/>
            <person name="Sun H."/>
            <person name="Tritt A."/>
            <person name="Yoshinaga Y."/>
            <person name="Zwiers L.-H."/>
            <person name="Turgeon B."/>
            <person name="Goodwin S."/>
            <person name="Spatafora J."/>
            <person name="Crous P."/>
            <person name="Grigoriev I."/>
        </authorList>
    </citation>
    <scope>NUCLEOTIDE SEQUENCE</scope>
    <source>
        <strain evidence="6">CBS 113389</strain>
    </source>
</reference>
<name>A0A6A6PHD3_9PEZI</name>
<feature type="domain" description="Plastocyanin-like" evidence="4">
    <location>
        <begin position="374"/>
        <end position="487"/>
    </location>
</feature>
<evidence type="ECO:0000256" key="1">
    <source>
        <dbReference type="ARBA" id="ARBA00010609"/>
    </source>
</evidence>
<dbReference type="GeneID" id="54472740"/>
<evidence type="ECO:0000313" key="7">
    <source>
        <dbReference type="Proteomes" id="UP000799767"/>
    </source>
</evidence>
<evidence type="ECO:0000259" key="4">
    <source>
        <dbReference type="Pfam" id="PF07731"/>
    </source>
</evidence>
<gene>
    <name evidence="6" type="ORF">BDY17DRAFT_258021</name>
</gene>
<evidence type="ECO:0000256" key="2">
    <source>
        <dbReference type="ARBA" id="ARBA00023008"/>
    </source>
</evidence>
<dbReference type="InterPro" id="IPR008972">
    <property type="entry name" value="Cupredoxin"/>
</dbReference>
<dbReference type="Pfam" id="PF00394">
    <property type="entry name" value="Cu-oxidase"/>
    <property type="match status" value="1"/>
</dbReference>
<evidence type="ECO:0000259" key="3">
    <source>
        <dbReference type="Pfam" id="PF00394"/>
    </source>
</evidence>
<dbReference type="GO" id="GO:0005507">
    <property type="term" value="F:copper ion binding"/>
    <property type="evidence" value="ECO:0007669"/>
    <property type="project" value="InterPro"/>
</dbReference>
<dbReference type="Pfam" id="PF07732">
    <property type="entry name" value="Cu-oxidase_3"/>
    <property type="match status" value="1"/>
</dbReference>
<feature type="domain" description="Plastocyanin-like" evidence="3">
    <location>
        <begin position="114"/>
        <end position="268"/>
    </location>
</feature>
<sequence>MFLINGQFPGPLIQANWGDWVEVTVTNNIQAPEEGTSLHWHGLLQAGTQWQDGVPGVSQCPIAPGETYTYRFRADQFGSSMYHAHYSAQYTAGVYGAMITYGPTQLDYDIDVGPVIVSDWNHIPYFSIVQNVMTMNMSEYPTYSDSGLINGRGRFDCSKPSYGQSFNDSNWLASNYPSTLQWSCVDDAQRSQFRFQSGKTHRLRLMNVGADGFQRFSIDGHTMTVIALDYVPVQPYTTDSIMLGISQRADVLITADASSTSSFWMRSELLNAATCGGLAPPGINEFPIFAEVYYEDADTTLEPVSTTTVKSTSCNNAPIDITQPEYVIPPSTQPFYQDLVLTMTVNDTGSWEWEINGQTYRADYNNPLLYDAADGQTSFPSDPQYNLYNFASNTSVVLNITNATPFPHPIHMHGHNFYVLNVGGVGAPWDGSTVNPTNPLRRDVQIVPPLGFIAIQFEANNPGIWPLHCHVAWHLSGGWYINVMSQPELLTIPAGERDLTCKAWDAWTAKNVVDQIDSGS</sequence>
<dbReference type="InterPro" id="IPR011707">
    <property type="entry name" value="Cu-oxidase-like_N"/>
</dbReference>
<protein>
    <submittedName>
        <fullName evidence="6">Laccase III</fullName>
    </submittedName>
</protein>
<dbReference type="CDD" id="cd13901">
    <property type="entry name" value="CuRO_3_MaLCC_like"/>
    <property type="match status" value="1"/>
</dbReference>
<dbReference type="PANTHER" id="PTHR11709:SF145">
    <property type="entry name" value="LCC1"/>
    <property type="match status" value="1"/>
</dbReference>
<dbReference type="OrthoDB" id="2121828at2759"/>
<dbReference type="InterPro" id="IPR001117">
    <property type="entry name" value="Cu-oxidase_2nd"/>
</dbReference>
<dbReference type="InterPro" id="IPR045087">
    <property type="entry name" value="Cu-oxidase_fam"/>
</dbReference>
<comment type="similarity">
    <text evidence="1">Belongs to the multicopper oxidase family.</text>
</comment>
<dbReference type="GO" id="GO:0016491">
    <property type="term" value="F:oxidoreductase activity"/>
    <property type="evidence" value="ECO:0007669"/>
    <property type="project" value="InterPro"/>
</dbReference>
<feature type="domain" description="Plastocyanin-like" evidence="5">
    <location>
        <begin position="2"/>
        <end position="102"/>
    </location>
</feature>
<evidence type="ECO:0000259" key="5">
    <source>
        <dbReference type="Pfam" id="PF07732"/>
    </source>
</evidence>
<dbReference type="RefSeq" id="XP_033585704.1">
    <property type="nucleotide sequence ID" value="XM_033731738.1"/>
</dbReference>
<proteinExistence type="inferred from homology"/>
<evidence type="ECO:0000313" key="6">
    <source>
        <dbReference type="EMBL" id="KAF2479134.1"/>
    </source>
</evidence>
<organism evidence="6 7">
    <name type="scientific">Neohortaea acidophila</name>
    <dbReference type="NCBI Taxonomy" id="245834"/>
    <lineage>
        <taxon>Eukaryota</taxon>
        <taxon>Fungi</taxon>
        <taxon>Dikarya</taxon>
        <taxon>Ascomycota</taxon>
        <taxon>Pezizomycotina</taxon>
        <taxon>Dothideomycetes</taxon>
        <taxon>Dothideomycetidae</taxon>
        <taxon>Mycosphaerellales</taxon>
        <taxon>Teratosphaeriaceae</taxon>
        <taxon>Neohortaea</taxon>
    </lineage>
</organism>